<sequence>MGLITSLGRCLVSLLNVFFLIVSLLMIAAGVIAYQASQIPQIEDIETTIKELLKGMASNTGSSTDGIDSFSITELLDGI</sequence>
<reference evidence="2" key="1">
    <citation type="submission" date="2018-11" db="EMBL/GenBank/DDBJ databases">
        <authorList>
            <person name="Alioto T."/>
            <person name="Alioto T."/>
        </authorList>
    </citation>
    <scope>NUCLEOTIDE SEQUENCE</scope>
</reference>
<gene>
    <name evidence="2" type="ORF">MGAL_10B017687</name>
</gene>
<evidence type="ECO:0000313" key="3">
    <source>
        <dbReference type="Proteomes" id="UP000596742"/>
    </source>
</evidence>
<evidence type="ECO:0000256" key="1">
    <source>
        <dbReference type="SAM" id="Phobius"/>
    </source>
</evidence>
<dbReference type="Proteomes" id="UP000596742">
    <property type="component" value="Unassembled WGS sequence"/>
</dbReference>
<feature type="non-terminal residue" evidence="2">
    <location>
        <position position="79"/>
    </location>
</feature>
<accession>A0A8B6EHA0</accession>
<keyword evidence="1" id="KW-0472">Membrane</keyword>
<evidence type="ECO:0000313" key="2">
    <source>
        <dbReference type="EMBL" id="VDI33443.1"/>
    </source>
</evidence>
<feature type="transmembrane region" description="Helical" evidence="1">
    <location>
        <begin position="12"/>
        <end position="34"/>
    </location>
</feature>
<proteinExistence type="predicted"/>
<comment type="caution">
    <text evidence="2">The sequence shown here is derived from an EMBL/GenBank/DDBJ whole genome shotgun (WGS) entry which is preliminary data.</text>
</comment>
<keyword evidence="1" id="KW-0812">Transmembrane</keyword>
<dbReference type="EMBL" id="UYJE01005043">
    <property type="protein sequence ID" value="VDI33443.1"/>
    <property type="molecule type" value="Genomic_DNA"/>
</dbReference>
<keyword evidence="3" id="KW-1185">Reference proteome</keyword>
<keyword evidence="1" id="KW-1133">Transmembrane helix</keyword>
<dbReference type="AlphaFoldDB" id="A0A8B6EHA0"/>
<organism evidence="2 3">
    <name type="scientific">Mytilus galloprovincialis</name>
    <name type="common">Mediterranean mussel</name>
    <dbReference type="NCBI Taxonomy" id="29158"/>
    <lineage>
        <taxon>Eukaryota</taxon>
        <taxon>Metazoa</taxon>
        <taxon>Spiralia</taxon>
        <taxon>Lophotrochozoa</taxon>
        <taxon>Mollusca</taxon>
        <taxon>Bivalvia</taxon>
        <taxon>Autobranchia</taxon>
        <taxon>Pteriomorphia</taxon>
        <taxon>Mytilida</taxon>
        <taxon>Mytiloidea</taxon>
        <taxon>Mytilidae</taxon>
        <taxon>Mytilinae</taxon>
        <taxon>Mytilus</taxon>
    </lineage>
</organism>
<protein>
    <submittedName>
        <fullName evidence="2">Uncharacterized protein</fullName>
    </submittedName>
</protein>
<name>A0A8B6EHA0_MYTGA</name>